<proteinExistence type="predicted"/>
<dbReference type="OrthoDB" id="9779518at2"/>
<organism evidence="1 2">
    <name type="scientific">Clostridium paraputrificum</name>
    <dbReference type="NCBI Taxonomy" id="29363"/>
    <lineage>
        <taxon>Bacteria</taxon>
        <taxon>Bacillati</taxon>
        <taxon>Bacillota</taxon>
        <taxon>Clostridia</taxon>
        <taxon>Eubacteriales</taxon>
        <taxon>Clostridiaceae</taxon>
        <taxon>Clostridium</taxon>
    </lineage>
</organism>
<name>A0A1B8RRI9_9CLOT</name>
<protein>
    <submittedName>
        <fullName evidence="1">TIGR00266 family protein</fullName>
    </submittedName>
</protein>
<accession>A0A1B8RRI9</accession>
<dbReference type="Pfam" id="PF01987">
    <property type="entry name" value="AIM24"/>
    <property type="match status" value="1"/>
</dbReference>
<gene>
    <name evidence="1" type="ORF">CP373A1_05155</name>
</gene>
<reference evidence="1 2" key="1">
    <citation type="submission" date="2016-06" db="EMBL/GenBank/DDBJ databases">
        <authorList>
            <person name="Kjaerup R.B."/>
            <person name="Dalgaard T.S."/>
            <person name="Juul-Madsen H.R."/>
        </authorList>
    </citation>
    <scope>NUCLEOTIDE SEQUENCE [LARGE SCALE GENOMIC DNA]</scope>
    <source>
        <strain evidence="1 2">373-A1</strain>
    </source>
</reference>
<dbReference type="eggNOG" id="COG2013">
    <property type="taxonomic scope" value="Bacteria"/>
</dbReference>
<sequence length="217" mass="23599">MMSKFQVLYQTTNTILKVNADTNDKFIVRAGAMVSMDDVFDMKLKSGGVKKAIGRMFAGQSTFLQEYTANSQGELLLSPTFLGDIQLFEMDGSRNYRLGQNAFLASYGNIELKTKGAGGKGIFSGEGLFQVEAIGAGTLALCSFGAIHKKTLNPGERYIVDTNHLVLWESSLNYKVEMISNGLTSLVSGEGYICKFEGPGEVWIQTKNPSYLVSPGS</sequence>
<dbReference type="InterPro" id="IPR002838">
    <property type="entry name" value="AIM24"/>
</dbReference>
<dbReference type="PANTHER" id="PTHR43657">
    <property type="entry name" value="TRYPTOPHAN RNA-BINDING ATTENUATOR PROTEIN-LIKE PROTEIN"/>
    <property type="match status" value="1"/>
</dbReference>
<dbReference type="InterPro" id="IPR016031">
    <property type="entry name" value="Trp_RNA-bd_attenuator-like_dom"/>
</dbReference>
<comment type="caution">
    <text evidence="1">The sequence shown here is derived from an EMBL/GenBank/DDBJ whole genome shotgun (WGS) entry which is preliminary data.</text>
</comment>
<dbReference type="NCBIfam" id="TIGR00266">
    <property type="entry name" value="TIGR00266 family protein"/>
    <property type="match status" value="1"/>
</dbReference>
<dbReference type="EMBL" id="MAPZ01000014">
    <property type="protein sequence ID" value="OBY11344.1"/>
    <property type="molecule type" value="Genomic_DNA"/>
</dbReference>
<dbReference type="PANTHER" id="PTHR43657:SF1">
    <property type="entry name" value="ALTERED INHERITANCE OF MITOCHONDRIA PROTEIN 24, MITOCHONDRIAL"/>
    <property type="match status" value="1"/>
</dbReference>
<evidence type="ECO:0000313" key="2">
    <source>
        <dbReference type="Proteomes" id="UP000092714"/>
    </source>
</evidence>
<dbReference type="InterPro" id="IPR036983">
    <property type="entry name" value="AIM24_sf"/>
</dbReference>
<dbReference type="Proteomes" id="UP000092714">
    <property type="component" value="Unassembled WGS sequence"/>
</dbReference>
<keyword evidence="2" id="KW-1185">Reference proteome</keyword>
<evidence type="ECO:0000313" key="1">
    <source>
        <dbReference type="EMBL" id="OBY11344.1"/>
    </source>
</evidence>
<dbReference type="SUPFAM" id="SSF51219">
    <property type="entry name" value="TRAP-like"/>
    <property type="match status" value="1"/>
</dbReference>
<dbReference type="Gene3D" id="3.60.160.10">
    <property type="entry name" value="Mitochondrial biogenesis AIM24"/>
    <property type="match status" value="1"/>
</dbReference>
<dbReference type="AlphaFoldDB" id="A0A1B8RRI9"/>